<sequence>MCCSTCKRDIEESSLYCCFCGTATAGQCNNCKRSIKSYYMYCPACGKSTSSQKNVCDSCENEVDELGSCYLHYESEKLKIENVTVEPEVDKSDSLLTCNQQVSENVERFPTENKQPLNRCTAEAANEEGSCQSGTIVLSILSH</sequence>
<dbReference type="Proteomes" id="UP000828390">
    <property type="component" value="Unassembled WGS sequence"/>
</dbReference>
<organism evidence="1 2">
    <name type="scientific">Dreissena polymorpha</name>
    <name type="common">Zebra mussel</name>
    <name type="synonym">Mytilus polymorpha</name>
    <dbReference type="NCBI Taxonomy" id="45954"/>
    <lineage>
        <taxon>Eukaryota</taxon>
        <taxon>Metazoa</taxon>
        <taxon>Spiralia</taxon>
        <taxon>Lophotrochozoa</taxon>
        <taxon>Mollusca</taxon>
        <taxon>Bivalvia</taxon>
        <taxon>Autobranchia</taxon>
        <taxon>Heteroconchia</taxon>
        <taxon>Euheterodonta</taxon>
        <taxon>Imparidentia</taxon>
        <taxon>Neoheterodontei</taxon>
        <taxon>Myida</taxon>
        <taxon>Dreissenoidea</taxon>
        <taxon>Dreissenidae</taxon>
        <taxon>Dreissena</taxon>
    </lineage>
</organism>
<reference evidence="1" key="2">
    <citation type="submission" date="2020-11" db="EMBL/GenBank/DDBJ databases">
        <authorList>
            <person name="McCartney M.A."/>
            <person name="Auch B."/>
            <person name="Kono T."/>
            <person name="Mallez S."/>
            <person name="Becker A."/>
            <person name="Gohl D.M."/>
            <person name="Silverstein K.A.T."/>
            <person name="Koren S."/>
            <person name="Bechman K.B."/>
            <person name="Herman A."/>
            <person name="Abrahante J.E."/>
            <person name="Garbe J."/>
        </authorList>
    </citation>
    <scope>NUCLEOTIDE SEQUENCE</scope>
    <source>
        <strain evidence="1">Duluth1</strain>
        <tissue evidence="1">Whole animal</tissue>
    </source>
</reference>
<reference evidence="1" key="1">
    <citation type="journal article" date="2019" name="bioRxiv">
        <title>The Genome of the Zebra Mussel, Dreissena polymorpha: A Resource for Invasive Species Research.</title>
        <authorList>
            <person name="McCartney M.A."/>
            <person name="Auch B."/>
            <person name="Kono T."/>
            <person name="Mallez S."/>
            <person name="Zhang Y."/>
            <person name="Obille A."/>
            <person name="Becker A."/>
            <person name="Abrahante J.E."/>
            <person name="Garbe J."/>
            <person name="Badalamenti J.P."/>
            <person name="Herman A."/>
            <person name="Mangelson H."/>
            <person name="Liachko I."/>
            <person name="Sullivan S."/>
            <person name="Sone E.D."/>
            <person name="Koren S."/>
            <person name="Silverstein K.A.T."/>
            <person name="Beckman K.B."/>
            <person name="Gohl D.M."/>
        </authorList>
    </citation>
    <scope>NUCLEOTIDE SEQUENCE</scope>
    <source>
        <strain evidence="1">Duluth1</strain>
        <tissue evidence="1">Whole animal</tissue>
    </source>
</reference>
<dbReference type="AlphaFoldDB" id="A0A9D4I105"/>
<comment type="caution">
    <text evidence="1">The sequence shown here is derived from an EMBL/GenBank/DDBJ whole genome shotgun (WGS) entry which is preliminary data.</text>
</comment>
<evidence type="ECO:0000313" key="1">
    <source>
        <dbReference type="EMBL" id="KAH3738401.1"/>
    </source>
</evidence>
<evidence type="ECO:0000313" key="2">
    <source>
        <dbReference type="Proteomes" id="UP000828390"/>
    </source>
</evidence>
<dbReference type="EMBL" id="JAIWYP010000011">
    <property type="protein sequence ID" value="KAH3738401.1"/>
    <property type="molecule type" value="Genomic_DNA"/>
</dbReference>
<proteinExistence type="predicted"/>
<gene>
    <name evidence="1" type="ORF">DPMN_045034</name>
</gene>
<accession>A0A9D4I105</accession>
<keyword evidence="2" id="KW-1185">Reference proteome</keyword>
<protein>
    <recommendedName>
        <fullName evidence="3">DZANK-type domain-containing protein</fullName>
    </recommendedName>
</protein>
<name>A0A9D4I105_DREPO</name>
<evidence type="ECO:0008006" key="3">
    <source>
        <dbReference type="Google" id="ProtNLM"/>
    </source>
</evidence>